<gene>
    <name evidence="2" type="ORF">Pla8534_65730</name>
</gene>
<accession>A0A518E3M9</accession>
<evidence type="ECO:0000313" key="2">
    <source>
        <dbReference type="EMBL" id="QDU98700.1"/>
    </source>
</evidence>
<dbReference type="Proteomes" id="UP000317648">
    <property type="component" value="Chromosome"/>
</dbReference>
<reference evidence="2 3" key="1">
    <citation type="submission" date="2019-02" db="EMBL/GenBank/DDBJ databases">
        <title>Deep-cultivation of Planctomycetes and their phenomic and genomic characterization uncovers novel biology.</title>
        <authorList>
            <person name="Wiegand S."/>
            <person name="Jogler M."/>
            <person name="Boedeker C."/>
            <person name="Pinto D."/>
            <person name="Vollmers J."/>
            <person name="Rivas-Marin E."/>
            <person name="Kohn T."/>
            <person name="Peeters S.H."/>
            <person name="Heuer A."/>
            <person name="Rast P."/>
            <person name="Oberbeckmann S."/>
            <person name="Bunk B."/>
            <person name="Jeske O."/>
            <person name="Meyerdierks A."/>
            <person name="Storesund J.E."/>
            <person name="Kallscheuer N."/>
            <person name="Luecker S."/>
            <person name="Lage O.M."/>
            <person name="Pohl T."/>
            <person name="Merkel B.J."/>
            <person name="Hornburger P."/>
            <person name="Mueller R.-W."/>
            <person name="Bruemmer F."/>
            <person name="Labrenz M."/>
            <person name="Spormann A.M."/>
            <person name="Op den Camp H."/>
            <person name="Overmann J."/>
            <person name="Amann R."/>
            <person name="Jetten M.S.M."/>
            <person name="Mascher T."/>
            <person name="Medema M.H."/>
            <person name="Devos D.P."/>
            <person name="Kaster A.-K."/>
            <person name="Ovreas L."/>
            <person name="Rohde M."/>
            <person name="Galperin M.Y."/>
            <person name="Jogler C."/>
        </authorList>
    </citation>
    <scope>NUCLEOTIDE SEQUENCE [LARGE SCALE GENOMIC DNA]</scope>
    <source>
        <strain evidence="2 3">Pla85_3_4</strain>
    </source>
</reference>
<proteinExistence type="predicted"/>
<protein>
    <submittedName>
        <fullName evidence="2">Uncharacterized protein</fullName>
    </submittedName>
</protein>
<evidence type="ECO:0000256" key="1">
    <source>
        <dbReference type="SAM" id="MobiDB-lite"/>
    </source>
</evidence>
<evidence type="ECO:0000313" key="3">
    <source>
        <dbReference type="Proteomes" id="UP000317648"/>
    </source>
</evidence>
<dbReference type="AlphaFoldDB" id="A0A518E3M9"/>
<sequence>MCYVQSLRRDSLGKGKASGASRIALQKMGSRRFARADGLGTLANGLYASKIALAGKADCLTRQTLLPCPLMKKFHSDGGPKEWGSGPRQHSRHST</sequence>
<feature type="region of interest" description="Disordered" evidence="1">
    <location>
        <begin position="74"/>
        <end position="95"/>
    </location>
</feature>
<dbReference type="KEGG" id="lcre:Pla8534_65730"/>
<name>A0A518E3M9_9BACT</name>
<dbReference type="EMBL" id="CP036433">
    <property type="protein sequence ID" value="QDU98700.1"/>
    <property type="molecule type" value="Genomic_DNA"/>
</dbReference>
<keyword evidence="3" id="KW-1185">Reference proteome</keyword>
<organism evidence="2 3">
    <name type="scientific">Lignipirellula cremea</name>
    <dbReference type="NCBI Taxonomy" id="2528010"/>
    <lineage>
        <taxon>Bacteria</taxon>
        <taxon>Pseudomonadati</taxon>
        <taxon>Planctomycetota</taxon>
        <taxon>Planctomycetia</taxon>
        <taxon>Pirellulales</taxon>
        <taxon>Pirellulaceae</taxon>
        <taxon>Lignipirellula</taxon>
    </lineage>
</organism>